<protein>
    <submittedName>
        <fullName evidence="8">FtsX-like permease family protein</fullName>
    </submittedName>
</protein>
<dbReference type="AlphaFoldDB" id="A0A951ME96"/>
<comment type="caution">
    <text evidence="8">The sequence shown here is derived from an EMBL/GenBank/DDBJ whole genome shotgun (WGS) entry which is preliminary data.</text>
</comment>
<proteinExistence type="predicted"/>
<dbReference type="RefSeq" id="WP_219292741.1">
    <property type="nucleotide sequence ID" value="NZ_RPHB01000008.1"/>
</dbReference>
<dbReference type="GO" id="GO:0022857">
    <property type="term" value="F:transmembrane transporter activity"/>
    <property type="evidence" value="ECO:0007669"/>
    <property type="project" value="TreeGrafter"/>
</dbReference>
<feature type="transmembrane region" description="Helical" evidence="6">
    <location>
        <begin position="171"/>
        <end position="196"/>
    </location>
</feature>
<evidence type="ECO:0000256" key="5">
    <source>
        <dbReference type="ARBA" id="ARBA00023136"/>
    </source>
</evidence>
<dbReference type="EMBL" id="RPHB01000008">
    <property type="protein sequence ID" value="MBW3469554.1"/>
    <property type="molecule type" value="Genomic_DNA"/>
</dbReference>
<dbReference type="PANTHER" id="PTHR30572:SF18">
    <property type="entry name" value="ABC-TYPE MACROLIDE FAMILY EXPORT SYSTEM PERMEASE COMPONENT 2"/>
    <property type="match status" value="1"/>
</dbReference>
<feature type="transmembrane region" description="Helical" evidence="6">
    <location>
        <begin position="228"/>
        <end position="246"/>
    </location>
</feature>
<keyword evidence="2" id="KW-1003">Cell membrane</keyword>
<dbReference type="Pfam" id="PF02687">
    <property type="entry name" value="FtsX"/>
    <property type="match status" value="1"/>
</dbReference>
<keyword evidence="5 6" id="KW-0472">Membrane</keyword>
<evidence type="ECO:0000256" key="4">
    <source>
        <dbReference type="ARBA" id="ARBA00022989"/>
    </source>
</evidence>
<evidence type="ECO:0000256" key="1">
    <source>
        <dbReference type="ARBA" id="ARBA00004651"/>
    </source>
</evidence>
<keyword evidence="3 6" id="KW-0812">Transmembrane</keyword>
<evidence type="ECO:0000259" key="7">
    <source>
        <dbReference type="Pfam" id="PF02687"/>
    </source>
</evidence>
<dbReference type="InterPro" id="IPR050250">
    <property type="entry name" value="Macrolide_Exporter_MacB"/>
</dbReference>
<evidence type="ECO:0000256" key="6">
    <source>
        <dbReference type="SAM" id="Phobius"/>
    </source>
</evidence>
<dbReference type="InterPro" id="IPR003838">
    <property type="entry name" value="ABC3_permease_C"/>
</dbReference>
<evidence type="ECO:0000313" key="8">
    <source>
        <dbReference type="EMBL" id="MBW3469554.1"/>
    </source>
</evidence>
<evidence type="ECO:0000313" key="9">
    <source>
        <dbReference type="Proteomes" id="UP000727490"/>
    </source>
</evidence>
<feature type="domain" description="ABC3 transporter permease C-terminal" evidence="7">
    <location>
        <begin position="175"/>
        <end position="275"/>
    </location>
</feature>
<comment type="subcellular location">
    <subcellularLocation>
        <location evidence="1">Cell membrane</location>
        <topology evidence="1">Multi-pass membrane protein</topology>
    </subcellularLocation>
</comment>
<dbReference type="GO" id="GO:0005886">
    <property type="term" value="C:plasma membrane"/>
    <property type="evidence" value="ECO:0007669"/>
    <property type="project" value="UniProtKB-SubCell"/>
</dbReference>
<keyword evidence="9" id="KW-1185">Reference proteome</keyword>
<accession>A0A951ME96</accession>
<name>A0A951ME96_9BACT</name>
<feature type="transmembrane region" description="Helical" evidence="6">
    <location>
        <begin position="258"/>
        <end position="278"/>
    </location>
</feature>
<dbReference type="PANTHER" id="PTHR30572">
    <property type="entry name" value="MEMBRANE COMPONENT OF TRANSPORTER-RELATED"/>
    <property type="match status" value="1"/>
</dbReference>
<evidence type="ECO:0000256" key="3">
    <source>
        <dbReference type="ARBA" id="ARBA00022692"/>
    </source>
</evidence>
<gene>
    <name evidence="8" type="ORF">EGN73_17280</name>
</gene>
<organism evidence="8 9">
    <name type="scientific">Arthrospiribacter ruber</name>
    <dbReference type="NCBI Taxonomy" id="2487934"/>
    <lineage>
        <taxon>Bacteria</taxon>
        <taxon>Pseudomonadati</taxon>
        <taxon>Bacteroidota</taxon>
        <taxon>Cytophagia</taxon>
        <taxon>Cytophagales</taxon>
        <taxon>Cyclobacteriaceae</taxon>
        <taxon>Arthrospiribacter</taxon>
    </lineage>
</organism>
<keyword evidence="4 6" id="KW-1133">Transmembrane helix</keyword>
<reference evidence="8 9" key="1">
    <citation type="journal article" date="2020" name="Syst. Appl. Microbiol.">
        <title>Arthrospiribacter ruber gen. nov., sp. nov., a novel bacterium isolated from Arthrospira cultures.</title>
        <authorList>
            <person name="Waleron M."/>
            <person name="Misztak A."/>
            <person name="Waleron M.M."/>
            <person name="Furmaniak M."/>
            <person name="Mrozik A."/>
            <person name="Waleron K."/>
        </authorList>
    </citation>
    <scope>NUCLEOTIDE SEQUENCE [LARGE SCALE GENOMIC DNA]</scope>
    <source>
        <strain evidence="8 9">DPMB0001</strain>
    </source>
</reference>
<evidence type="ECO:0000256" key="2">
    <source>
        <dbReference type="ARBA" id="ARBA00022475"/>
    </source>
</evidence>
<sequence>MNVQFVGPEFFSFLGVEMIAGREILDQVADLGEFSQMRDQFPQIDGLSAVVNESALKVMNKSKEEALGAAVRVFTEENGQLFSNYKGNIVGVVNDYHTKDLRYPIVPTVFIPINDFKPEYLLVRSKQMDSSDLINQLADTWKSVEPIRPFEFSVLNDRILMQYEEQEKASFLIGLFSLISIVISGLGIYGLALFVADSKRKEVGIRKILGAGILSVQKMLLGEFLRPVLLGAIISLPLGYYLMNYWLKQFPEKLEPGIGIFLLTILISSLLMALTVSWRPFQASTVNPVETLERD</sequence>
<dbReference type="Proteomes" id="UP000727490">
    <property type="component" value="Unassembled WGS sequence"/>
</dbReference>